<evidence type="ECO:0000256" key="2">
    <source>
        <dbReference type="ARBA" id="ARBA00023125"/>
    </source>
</evidence>
<proteinExistence type="predicted"/>
<evidence type="ECO:0000256" key="1">
    <source>
        <dbReference type="ARBA" id="ARBA00023015"/>
    </source>
</evidence>
<dbReference type="EMBL" id="DSRD01000135">
    <property type="protein sequence ID" value="HGW93053.1"/>
    <property type="molecule type" value="Genomic_DNA"/>
</dbReference>
<protein>
    <submittedName>
        <fullName evidence="5">Transcriptional regulator</fullName>
    </submittedName>
</protein>
<feature type="domain" description="HTH hxlR-type" evidence="4">
    <location>
        <begin position="9"/>
        <end position="106"/>
    </location>
</feature>
<dbReference type="Pfam" id="PF02036">
    <property type="entry name" value="SCP2"/>
    <property type="match status" value="1"/>
</dbReference>
<dbReference type="InterPro" id="IPR036390">
    <property type="entry name" value="WH_DNA-bd_sf"/>
</dbReference>
<organism evidence="5">
    <name type="scientific">Oscillatoriales cyanobacterium SpSt-402</name>
    <dbReference type="NCBI Taxonomy" id="2282168"/>
    <lineage>
        <taxon>Bacteria</taxon>
        <taxon>Bacillati</taxon>
        <taxon>Cyanobacteriota</taxon>
        <taxon>Cyanophyceae</taxon>
        <taxon>Oscillatoriophycideae</taxon>
        <taxon>Oscillatoriales</taxon>
    </lineage>
</organism>
<reference evidence="5" key="1">
    <citation type="journal article" date="2020" name="mSystems">
        <title>Genome- and Community-Level Interaction Insights into Carbon Utilization and Element Cycling Functions of Hydrothermarchaeota in Hydrothermal Sediment.</title>
        <authorList>
            <person name="Zhou Z."/>
            <person name="Liu Y."/>
            <person name="Xu W."/>
            <person name="Pan J."/>
            <person name="Luo Z.H."/>
            <person name="Li M."/>
        </authorList>
    </citation>
    <scope>NUCLEOTIDE SEQUENCE [LARGE SCALE GENOMIC DNA]</scope>
    <source>
        <strain evidence="5">SpSt-402</strain>
    </source>
</reference>
<dbReference type="Pfam" id="PF01638">
    <property type="entry name" value="HxlR"/>
    <property type="match status" value="1"/>
</dbReference>
<dbReference type="PANTHER" id="PTHR33204">
    <property type="entry name" value="TRANSCRIPTIONAL REGULATOR, MARR FAMILY"/>
    <property type="match status" value="1"/>
</dbReference>
<dbReference type="InterPro" id="IPR036388">
    <property type="entry name" value="WH-like_DNA-bd_sf"/>
</dbReference>
<evidence type="ECO:0000256" key="3">
    <source>
        <dbReference type="ARBA" id="ARBA00023163"/>
    </source>
</evidence>
<name>A0A832H1H8_9CYAN</name>
<dbReference type="AlphaFoldDB" id="A0A832H1H8"/>
<keyword evidence="3" id="KW-0804">Transcription</keyword>
<gene>
    <name evidence="5" type="ORF">ENR47_02025</name>
</gene>
<keyword evidence="1" id="KW-0805">Transcription regulation</keyword>
<dbReference type="InterPro" id="IPR002577">
    <property type="entry name" value="HTH_HxlR"/>
</dbReference>
<keyword evidence="2" id="KW-0238">DNA-binding</keyword>
<dbReference type="SUPFAM" id="SSF55718">
    <property type="entry name" value="SCP-like"/>
    <property type="match status" value="1"/>
</dbReference>
<dbReference type="InterPro" id="IPR003033">
    <property type="entry name" value="SCP2_sterol-bd_dom"/>
</dbReference>
<evidence type="ECO:0000259" key="4">
    <source>
        <dbReference type="PROSITE" id="PS51118"/>
    </source>
</evidence>
<dbReference type="Gene3D" id="1.10.10.10">
    <property type="entry name" value="Winged helix-like DNA-binding domain superfamily/Winged helix DNA-binding domain"/>
    <property type="match status" value="1"/>
</dbReference>
<sequence length="261" mass="29554">MRRGYGQFCPVAKAAEVLGDRWNPLVLREMLYGNRYFNDISRGVPLMSRALLVQRLKELERLGIVISHEKETGQGYEYLLTPAGEALRPIIEAMGVWAQLWGSEQIAPEDLDDALLMWGMRRRINLEAVPTQKIVLQFDFRGLTKGRRAQRSWWMVIEGDEVDVCQKNPGFDVDVLISADLSAFTHIWMGYASLYPALQQGTVCLEGDRDLVRQIPTWLYLNGEWRYGMGIDHSAAQLMQANRGVAAECMDGSSSYSCSDV</sequence>
<dbReference type="GO" id="GO:0003677">
    <property type="term" value="F:DNA binding"/>
    <property type="evidence" value="ECO:0007669"/>
    <property type="project" value="UniProtKB-KW"/>
</dbReference>
<dbReference type="SUPFAM" id="SSF46785">
    <property type="entry name" value="Winged helix' DNA-binding domain"/>
    <property type="match status" value="1"/>
</dbReference>
<accession>A0A832H1H8</accession>
<dbReference type="PROSITE" id="PS51118">
    <property type="entry name" value="HTH_HXLR"/>
    <property type="match status" value="1"/>
</dbReference>
<dbReference type="InterPro" id="IPR036527">
    <property type="entry name" value="SCP2_sterol-bd_dom_sf"/>
</dbReference>
<dbReference type="PANTHER" id="PTHR33204:SF18">
    <property type="entry name" value="TRANSCRIPTIONAL REGULATORY PROTEIN"/>
    <property type="match status" value="1"/>
</dbReference>
<comment type="caution">
    <text evidence="5">The sequence shown here is derived from an EMBL/GenBank/DDBJ whole genome shotgun (WGS) entry which is preliminary data.</text>
</comment>
<evidence type="ECO:0000313" key="5">
    <source>
        <dbReference type="EMBL" id="HGW93053.1"/>
    </source>
</evidence>